<reference evidence="3 4" key="1">
    <citation type="journal article" date="2019" name="PLoS ONE">
        <title>Comparative genome analysis indicates high evolutionary potential of pathogenicity genes in Colletotrichum tanaceti.</title>
        <authorList>
            <person name="Lelwala R.V."/>
            <person name="Korhonen P.K."/>
            <person name="Young N.D."/>
            <person name="Scott J.B."/>
            <person name="Ades P.A."/>
            <person name="Gasser R.B."/>
            <person name="Taylor P.W.J."/>
        </authorList>
    </citation>
    <scope>NUCLEOTIDE SEQUENCE [LARGE SCALE GENOMIC DNA]</scope>
    <source>
        <strain evidence="3">BRIP57314</strain>
    </source>
</reference>
<keyword evidence="2" id="KW-0472">Membrane</keyword>
<organism evidence="3 4">
    <name type="scientific">Colletotrichum tanaceti</name>
    <dbReference type="NCBI Taxonomy" id="1306861"/>
    <lineage>
        <taxon>Eukaryota</taxon>
        <taxon>Fungi</taxon>
        <taxon>Dikarya</taxon>
        <taxon>Ascomycota</taxon>
        <taxon>Pezizomycotina</taxon>
        <taxon>Sordariomycetes</taxon>
        <taxon>Hypocreomycetidae</taxon>
        <taxon>Glomerellales</taxon>
        <taxon>Glomerellaceae</taxon>
        <taxon>Colletotrichum</taxon>
        <taxon>Colletotrichum destructivum species complex</taxon>
    </lineage>
</organism>
<dbReference type="EMBL" id="PJEX01000667">
    <property type="protein sequence ID" value="TKW48928.1"/>
    <property type="molecule type" value="Genomic_DNA"/>
</dbReference>
<dbReference type="AlphaFoldDB" id="A0A4U6X0N7"/>
<evidence type="ECO:0000313" key="4">
    <source>
        <dbReference type="Proteomes" id="UP000310108"/>
    </source>
</evidence>
<name>A0A4U6X0N7_9PEZI</name>
<keyword evidence="4" id="KW-1185">Reference proteome</keyword>
<proteinExistence type="predicted"/>
<evidence type="ECO:0000256" key="1">
    <source>
        <dbReference type="SAM" id="MobiDB-lite"/>
    </source>
</evidence>
<feature type="compositionally biased region" description="Basic and acidic residues" evidence="1">
    <location>
        <begin position="574"/>
        <end position="584"/>
    </location>
</feature>
<comment type="caution">
    <text evidence="3">The sequence shown here is derived from an EMBL/GenBank/DDBJ whole genome shotgun (WGS) entry which is preliminary data.</text>
</comment>
<gene>
    <name evidence="3" type="ORF">CTA1_11152</name>
</gene>
<keyword evidence="2" id="KW-0812">Transmembrane</keyword>
<feature type="region of interest" description="Disordered" evidence="1">
    <location>
        <begin position="574"/>
        <end position="611"/>
    </location>
</feature>
<dbReference type="Proteomes" id="UP000310108">
    <property type="component" value="Unassembled WGS sequence"/>
</dbReference>
<protein>
    <submittedName>
        <fullName evidence="3">Uncharacterized protein</fullName>
    </submittedName>
</protein>
<sequence>MCWGSDAEDLHAVLKHLPRDLVQHSSREIKLRVLGRLLLLLLVLPLPLVLVIVEAHDKLLRQPIQKGQHDRRLERLVRGVDDVRVLRQEPQQVRVLLLLQVRVVVDLAERRRRRRRRGVVGRRPELPDRQAEPRVVQLQRGARLALELGHLLAVERVPVAALRLHVLRQEGRDAERLGRREGRPGVLLRRHGVPHRVGALVQHVAQQVRVAQLGRQALHLAKVDVLDLAGHVAPPHQLERLDHAAEVRVLLGVDDVDHPVEPVPLLPVQDRREVPREVHGRARPVADHAGAESLGPVLLEVDEPRAVALFRDALGLEEGLDLADGVRRHLGLARVLVELDAQAGVRLGVVLDIDLSESRRQRHGFRVALLHPLEEGVSLGVDALRLDLGRLVDLGVDVEQVADGVSAELLLGPKPVPADGEQGDVLAPVAQVVQPDDVPPHALVEVGDRGAVDGAAEVSAFELGRNVGRGELDDDLLASTFRRRGIPSSMGFIRAVKLLSIRNEGYEESRKQDRLSCGDSFSLDFETGEDHGQVAHGNGSRRLNRLIGNRGVTLGSLGHDLGDVRPEDVQRAHQHIGHRERGQRSVEAQPLERGLKTGDGESCHNSGLMGF</sequence>
<keyword evidence="2" id="KW-1133">Transmembrane helix</keyword>
<accession>A0A4U6X0N7</accession>
<evidence type="ECO:0000313" key="3">
    <source>
        <dbReference type="EMBL" id="TKW48928.1"/>
    </source>
</evidence>
<feature type="transmembrane region" description="Helical" evidence="2">
    <location>
        <begin position="33"/>
        <end position="53"/>
    </location>
</feature>
<evidence type="ECO:0000256" key="2">
    <source>
        <dbReference type="SAM" id="Phobius"/>
    </source>
</evidence>
<feature type="compositionally biased region" description="Basic and acidic residues" evidence="1">
    <location>
        <begin position="593"/>
        <end position="602"/>
    </location>
</feature>